<dbReference type="SMART" id="SM00804">
    <property type="entry name" value="TAP_C"/>
    <property type="match status" value="1"/>
</dbReference>
<evidence type="ECO:0000259" key="10">
    <source>
        <dbReference type="PROSITE" id="PS51281"/>
    </source>
</evidence>
<dbReference type="PROSITE" id="PS50177">
    <property type="entry name" value="NTF2_DOMAIN"/>
    <property type="match status" value="1"/>
</dbReference>
<dbReference type="GO" id="GO:0016973">
    <property type="term" value="P:poly(A)+ mRNA export from nucleus"/>
    <property type="evidence" value="ECO:0007669"/>
    <property type="project" value="TreeGrafter"/>
</dbReference>
<dbReference type="InterPro" id="IPR030217">
    <property type="entry name" value="NXF_fam"/>
</dbReference>
<keyword evidence="3" id="KW-0813">Transport</keyword>
<dbReference type="CDD" id="cd14342">
    <property type="entry name" value="UBA_TAP-C"/>
    <property type="match status" value="1"/>
</dbReference>
<comment type="subcellular location">
    <subcellularLocation>
        <location evidence="1">Nucleus</location>
        <location evidence="1">Nucleoplasm</location>
    </subcellularLocation>
</comment>
<dbReference type="InterPro" id="IPR009060">
    <property type="entry name" value="UBA-like_sf"/>
</dbReference>
<dbReference type="InterPro" id="IPR015245">
    <property type="entry name" value="Tap_RNA-bd"/>
</dbReference>
<protein>
    <submittedName>
        <fullName evidence="11">Uncharacterized protein</fullName>
    </submittedName>
</protein>
<dbReference type="RefSeq" id="XP_073983231.1">
    <property type="nucleotide sequence ID" value="XM_074127130.1"/>
</dbReference>
<dbReference type="Pfam" id="PF09162">
    <property type="entry name" value="Tap-RNA_bind"/>
    <property type="match status" value="1"/>
</dbReference>
<dbReference type="Pfam" id="PF24048">
    <property type="entry name" value="LRR_NXF1-5"/>
    <property type="match status" value="1"/>
</dbReference>
<evidence type="ECO:0000256" key="5">
    <source>
        <dbReference type="ARBA" id="ARBA00022737"/>
    </source>
</evidence>
<dbReference type="FunFam" id="1.10.8.10:FF:000018">
    <property type="entry name" value="Nuclear RNA export factor 1"/>
    <property type="match status" value="1"/>
</dbReference>
<dbReference type="GO" id="GO:0005635">
    <property type="term" value="C:nuclear envelope"/>
    <property type="evidence" value="ECO:0007669"/>
    <property type="project" value="UniProtKB-ARBA"/>
</dbReference>
<sequence>MSSQFYLKWEDVCSMLNLMREISRMEFMTEVLKGMYSSLEGSSQDYYEAYRKFYYCWYYSGYSATVMRRDLRSDYLDLEMPNLSKHGRERSKYYNKGFEHDDRTMVPHDGTRRVSFKNHGRRNNKHNRQRGWDSKIRALLQDDDVEMNCNSRSSERYNNANVSRKQRRGFHQRLDRPSGRRFLTESPSYWYKVTIRYGGRYEKDYLLKLLGNYIKPLPFIPIGYKVTSNDATFTIEDHNAAEELLNADKRITVNDGFKINLQVRSFNPLVEIGSKITETMTKVMSSRYNPYTKALDLSKFHLDTNFLSENIFCPLNKENVMLAVIGIIYESIPDLVALDLSNNKLSSLNCMKSMVEKVASLKILHIGQNKIRDIKQLDALKGLNLEELVVDGNSLCDKFTSKDEYIRAVRQRFPKVIKLDYVELPPPILFDVEDEDCKLPPSQASFMCDPDRGASVVRAFLEQYYQIYDSDSREALIQAYHDSAQFSLDCVLLPGQHSSTCSAYLPESRNLFRVPSIERRIKLLKVGKNKIVEALKSLPNTQHDPTSFVVDLVLFTPVLIELNVCGLFKEKDKADSAVKYFNRLFVIVPVGTGFCIVNEMLTIMLATPEQVKKVAKLKEVATASISIPVAPGTSTALTLPVELDLATKHQMVTALSLKSGMNLIWSEKCLAETNWNFDQALNSFLQLQKTGSIPAEAFQK</sequence>
<comment type="similarity">
    <text evidence="2">Belongs to the NXF family.</text>
</comment>
<evidence type="ECO:0000313" key="12">
    <source>
        <dbReference type="Proteomes" id="UP000015103"/>
    </source>
</evidence>
<dbReference type="SUPFAM" id="SSF52058">
    <property type="entry name" value="L domain-like"/>
    <property type="match status" value="1"/>
</dbReference>
<dbReference type="PANTHER" id="PTHR10662:SF22">
    <property type="entry name" value="NUCLEAR RNA EXPORT FACTOR 1"/>
    <property type="match status" value="1"/>
</dbReference>
<dbReference type="InterPro" id="IPR032675">
    <property type="entry name" value="LRR_dom_sf"/>
</dbReference>
<keyword evidence="4" id="KW-0433">Leucine-rich repeat</keyword>
<keyword evidence="7" id="KW-0694">RNA-binding</keyword>
<dbReference type="GeneID" id="141453653"/>
<dbReference type="GO" id="GO:0003723">
    <property type="term" value="F:RNA binding"/>
    <property type="evidence" value="ECO:0007669"/>
    <property type="project" value="UniProtKB-KW"/>
</dbReference>
<dbReference type="Gene3D" id="3.10.450.50">
    <property type="match status" value="1"/>
</dbReference>
<dbReference type="SUPFAM" id="SSF54427">
    <property type="entry name" value="NTF2-like"/>
    <property type="match status" value="1"/>
</dbReference>
<evidence type="ECO:0000256" key="2">
    <source>
        <dbReference type="ARBA" id="ARBA00009285"/>
    </source>
</evidence>
<dbReference type="EnsemblMetazoa" id="RPRC000947-RB">
    <property type="protein sequence ID" value="RPRC000947-PB"/>
    <property type="gene ID" value="RPRC000947"/>
</dbReference>
<dbReference type="CDD" id="cd00780">
    <property type="entry name" value="NTF2"/>
    <property type="match status" value="1"/>
</dbReference>
<evidence type="ECO:0000256" key="7">
    <source>
        <dbReference type="ARBA" id="ARBA00022884"/>
    </source>
</evidence>
<accession>A0A905PV32</accession>
<evidence type="ECO:0000256" key="8">
    <source>
        <dbReference type="ARBA" id="ARBA00023242"/>
    </source>
</evidence>
<dbReference type="InterPro" id="IPR018222">
    <property type="entry name" value="Nuclear_transport_factor_2_euk"/>
</dbReference>
<dbReference type="FunFam" id="3.80.10.10:FF:000384">
    <property type="entry name" value="Nuclear RNA export factor 1"/>
    <property type="match status" value="1"/>
</dbReference>
<reference evidence="11" key="1">
    <citation type="submission" date="2022-10" db="UniProtKB">
        <authorList>
            <consortium name="EnsemblMetazoa"/>
        </authorList>
    </citation>
    <scope>IDENTIFICATION</scope>
</reference>
<proteinExistence type="inferred from homology"/>
<dbReference type="SUPFAM" id="SSF54928">
    <property type="entry name" value="RNA-binding domain, RBD"/>
    <property type="match status" value="1"/>
</dbReference>
<dbReference type="Pfam" id="PF03943">
    <property type="entry name" value="TAP_C"/>
    <property type="match status" value="1"/>
</dbReference>
<dbReference type="Pfam" id="PF22602">
    <property type="entry name" value="NXF_NTF2"/>
    <property type="match status" value="1"/>
</dbReference>
<name>A0A905PV32_RHOPR</name>
<dbReference type="SUPFAM" id="SSF46934">
    <property type="entry name" value="UBA-like"/>
    <property type="match status" value="1"/>
</dbReference>
<evidence type="ECO:0000256" key="3">
    <source>
        <dbReference type="ARBA" id="ARBA00022448"/>
    </source>
</evidence>
<evidence type="ECO:0000256" key="6">
    <source>
        <dbReference type="ARBA" id="ARBA00022816"/>
    </source>
</evidence>
<dbReference type="InterPro" id="IPR005637">
    <property type="entry name" value="TAP_C_dom"/>
</dbReference>
<dbReference type="InterPro" id="IPR057125">
    <property type="entry name" value="NXF1/2/3/5-like_LRR"/>
</dbReference>
<dbReference type="Gene3D" id="3.80.10.10">
    <property type="entry name" value="Ribonuclease Inhibitor"/>
    <property type="match status" value="1"/>
</dbReference>
<dbReference type="Proteomes" id="UP000015103">
    <property type="component" value="Unassembled WGS sequence"/>
</dbReference>
<dbReference type="InterPro" id="IPR035979">
    <property type="entry name" value="RBD_domain_sf"/>
</dbReference>
<evidence type="ECO:0000256" key="1">
    <source>
        <dbReference type="ARBA" id="ARBA00004642"/>
    </source>
</evidence>
<keyword evidence="12" id="KW-1185">Reference proteome</keyword>
<dbReference type="Gene3D" id="3.30.70.330">
    <property type="match status" value="1"/>
</dbReference>
<dbReference type="Gene3D" id="1.10.8.10">
    <property type="entry name" value="DNA helicase RuvA subunit, C-terminal domain"/>
    <property type="match status" value="1"/>
</dbReference>
<dbReference type="PANTHER" id="PTHR10662">
    <property type="entry name" value="NUCLEAR RNA EXPORT FACTOR"/>
    <property type="match status" value="1"/>
</dbReference>
<organism evidence="11 12">
    <name type="scientific">Rhodnius prolixus</name>
    <name type="common">Triatomid bug</name>
    <dbReference type="NCBI Taxonomy" id="13249"/>
    <lineage>
        <taxon>Eukaryota</taxon>
        <taxon>Metazoa</taxon>
        <taxon>Ecdysozoa</taxon>
        <taxon>Arthropoda</taxon>
        <taxon>Hexapoda</taxon>
        <taxon>Insecta</taxon>
        <taxon>Pterygota</taxon>
        <taxon>Neoptera</taxon>
        <taxon>Paraneoptera</taxon>
        <taxon>Hemiptera</taxon>
        <taxon>Heteroptera</taxon>
        <taxon>Panheteroptera</taxon>
        <taxon>Cimicomorpha</taxon>
        <taxon>Reduviidae</taxon>
        <taxon>Triatominae</taxon>
        <taxon>Rhodnius</taxon>
    </lineage>
</organism>
<dbReference type="PROSITE" id="PS51450">
    <property type="entry name" value="LRR"/>
    <property type="match status" value="2"/>
</dbReference>
<evidence type="ECO:0000313" key="11">
    <source>
        <dbReference type="EnsemblMetazoa" id="RPRC000947-PB"/>
    </source>
</evidence>
<keyword evidence="6" id="KW-0509">mRNA transport</keyword>
<keyword evidence="5" id="KW-0677">Repeat</keyword>
<feature type="domain" description="NTF2" evidence="9">
    <location>
        <begin position="456"/>
        <end position="603"/>
    </location>
</feature>
<dbReference type="AlphaFoldDB" id="A0A905PV32"/>
<dbReference type="GO" id="GO:0005654">
    <property type="term" value="C:nucleoplasm"/>
    <property type="evidence" value="ECO:0007669"/>
    <property type="project" value="UniProtKB-SubCell"/>
</dbReference>
<feature type="domain" description="TAP-C" evidence="10">
    <location>
        <begin position="646"/>
        <end position="700"/>
    </location>
</feature>
<dbReference type="GO" id="GO:0005737">
    <property type="term" value="C:cytoplasm"/>
    <property type="evidence" value="ECO:0007669"/>
    <property type="project" value="InterPro"/>
</dbReference>
<dbReference type="FunFam" id="3.10.450.50:FF:000004">
    <property type="entry name" value="Nuclear RNA export factor 1"/>
    <property type="match status" value="1"/>
</dbReference>
<dbReference type="EMBL" id="ACPB03021182">
    <property type="status" value="NOT_ANNOTATED_CDS"/>
    <property type="molecule type" value="Genomic_DNA"/>
</dbReference>
<dbReference type="InterPro" id="IPR001611">
    <property type="entry name" value="Leu-rich_rpt"/>
</dbReference>
<keyword evidence="8" id="KW-0539">Nucleus</keyword>
<dbReference type="InterPro" id="IPR012677">
    <property type="entry name" value="Nucleotide-bd_a/b_plait_sf"/>
</dbReference>
<evidence type="ECO:0000256" key="4">
    <source>
        <dbReference type="ARBA" id="ARBA00022614"/>
    </source>
</evidence>
<evidence type="ECO:0000259" key="9">
    <source>
        <dbReference type="PROSITE" id="PS50177"/>
    </source>
</evidence>
<dbReference type="InterPro" id="IPR002075">
    <property type="entry name" value="NTF2_dom"/>
</dbReference>
<dbReference type="PROSITE" id="PS51281">
    <property type="entry name" value="TAP_C"/>
    <property type="match status" value="1"/>
</dbReference>
<dbReference type="InterPro" id="IPR032710">
    <property type="entry name" value="NTF2-like_dom_sf"/>
</dbReference>